<dbReference type="RefSeq" id="WP_100917987.1">
    <property type="nucleotide sequence ID" value="NZ_CP020370.1"/>
</dbReference>
<evidence type="ECO:0000313" key="3">
    <source>
        <dbReference type="Proteomes" id="UP000232638"/>
    </source>
</evidence>
<gene>
    <name evidence="2" type="ORF">THSYN_03865</name>
</gene>
<name>A0A2K8U3L7_9GAMM</name>
<dbReference type="InterPro" id="IPR011990">
    <property type="entry name" value="TPR-like_helical_dom_sf"/>
</dbReference>
<dbReference type="EMBL" id="CP020370">
    <property type="protein sequence ID" value="AUB80182.1"/>
    <property type="molecule type" value="Genomic_DNA"/>
</dbReference>
<dbReference type="OrthoDB" id="3399139at2"/>
<evidence type="ECO:0000256" key="1">
    <source>
        <dbReference type="SAM" id="MobiDB-lite"/>
    </source>
</evidence>
<dbReference type="AlphaFoldDB" id="A0A2K8U3L7"/>
<organism evidence="2 3">
    <name type="scientific">Candidatus Thiodictyon syntrophicum</name>
    <dbReference type="NCBI Taxonomy" id="1166950"/>
    <lineage>
        <taxon>Bacteria</taxon>
        <taxon>Pseudomonadati</taxon>
        <taxon>Pseudomonadota</taxon>
        <taxon>Gammaproteobacteria</taxon>
        <taxon>Chromatiales</taxon>
        <taxon>Chromatiaceae</taxon>
        <taxon>Thiodictyon</taxon>
    </lineage>
</organism>
<evidence type="ECO:0008006" key="4">
    <source>
        <dbReference type="Google" id="ProtNLM"/>
    </source>
</evidence>
<feature type="compositionally biased region" description="Polar residues" evidence="1">
    <location>
        <begin position="532"/>
        <end position="548"/>
    </location>
</feature>
<feature type="region of interest" description="Disordered" evidence="1">
    <location>
        <begin position="524"/>
        <end position="548"/>
    </location>
</feature>
<evidence type="ECO:0000313" key="2">
    <source>
        <dbReference type="EMBL" id="AUB80182.1"/>
    </source>
</evidence>
<keyword evidence="3" id="KW-1185">Reference proteome</keyword>
<sequence>MSTTDALPAEPPFLGESRIHLVDGLVAILAAAETLGEARWVSLEAASGWGKTRVAQALYARLGQAGGDLGQDLAGHVAGVGLEQIVSAAIPGGGLPAKLARIGVDKVAETRRHREVLAAPSPLSGDPRPDPVDEPLAMLTRFARPGLPVVVFVEDLHRATPLVEELIERLVRSNAALLVVTSTWPGELERRDRLMALAAEPIIAPRCLRVRHDRLAPQPFPAGAGLDALAPADLAELVRAYQPRTDPATLARLAARFNNPLPLERICTLPKYRRASLQGGAWRLDLADIKRLPRRVEDIYRELWDELPEPAQQALALATLAIPDAVAAWHRAIAAQTIAETLELAAHDALAETLGQDRIPHGWVRALADWQRRFNEPDQFAIAAAARDEHFLEEDLWRVLDRLAAALAALPLADPDPETQHRARLLLTLHRQGEGAGPGRIADADALRAVRLLQWAFADQPRELPARVALGRTLAGLRVDADSLDLLDARDDHAAALGESGQVEAAEAAYRALLADRMRVLGPDHRIRSRRAPTSPTVRQSPARSLRP</sequence>
<reference evidence="2 3" key="1">
    <citation type="submission" date="2017-03" db="EMBL/GenBank/DDBJ databases">
        <title>Complete genome sequence of Candidatus 'Thiodictyon syntrophicum' sp. nov. strain Cad16T, a photolithoautotroph purple sulfur bacterium isolated from an alpine meromictic lake.</title>
        <authorList>
            <person name="Luedin S.M."/>
            <person name="Pothier J.F."/>
            <person name="Danza F."/>
            <person name="Storelli N."/>
            <person name="Wittwer M."/>
            <person name="Tonolla M."/>
        </authorList>
    </citation>
    <scope>NUCLEOTIDE SEQUENCE [LARGE SCALE GENOMIC DNA]</scope>
    <source>
        <strain evidence="2 3">Cad16T</strain>
    </source>
</reference>
<protein>
    <recommendedName>
        <fullName evidence="4">Orc1-like AAA ATPase domain-containing protein</fullName>
    </recommendedName>
</protein>
<dbReference type="KEGG" id="tsy:THSYN_03865"/>
<accession>A0A2K8U3L7</accession>
<dbReference type="Gene3D" id="1.25.40.10">
    <property type="entry name" value="Tetratricopeptide repeat domain"/>
    <property type="match status" value="1"/>
</dbReference>
<proteinExistence type="predicted"/>
<dbReference type="Proteomes" id="UP000232638">
    <property type="component" value="Chromosome"/>
</dbReference>